<reference evidence="2 3" key="2">
    <citation type="submission" date="2023-11" db="EMBL/GenBank/DDBJ databases">
        <authorList>
            <person name="Lara A.C."/>
            <person name="Chronakova A."/>
        </authorList>
    </citation>
    <scope>NUCLEOTIDE SEQUENCE [LARGE SCALE GENOMIC DNA]</scope>
    <source>
        <strain evidence="2 3">BCCO 10_0856</strain>
    </source>
</reference>
<keyword evidence="1" id="KW-0812">Transmembrane</keyword>
<evidence type="ECO:0008006" key="4">
    <source>
        <dbReference type="Google" id="ProtNLM"/>
    </source>
</evidence>
<keyword evidence="1" id="KW-0472">Membrane</keyword>
<gene>
    <name evidence="2" type="ORF">SK803_04045</name>
</gene>
<sequence length="67" mass="7798">MNEKSPLRDPVHYVLRAILVLCGALMVLEITVAYLRTYWSWIVGLGGLVMTIWLVVAVVRWVWSRRQ</sequence>
<dbReference type="EMBL" id="JAXAVW010000003">
    <property type="protein sequence ID" value="MDX8029365.1"/>
    <property type="molecule type" value="Genomic_DNA"/>
</dbReference>
<keyword evidence="1" id="KW-1133">Transmembrane helix</keyword>
<comment type="caution">
    <text evidence="2">The sequence shown here is derived from an EMBL/GenBank/DDBJ whole genome shotgun (WGS) entry which is preliminary data.</text>
</comment>
<evidence type="ECO:0000313" key="3">
    <source>
        <dbReference type="Proteomes" id="UP001285521"/>
    </source>
</evidence>
<feature type="transmembrane region" description="Helical" evidence="1">
    <location>
        <begin position="41"/>
        <end position="63"/>
    </location>
</feature>
<name>A0ABU4SU41_9PSEU</name>
<feature type="transmembrane region" description="Helical" evidence="1">
    <location>
        <begin position="12"/>
        <end position="35"/>
    </location>
</feature>
<keyword evidence="3" id="KW-1185">Reference proteome</keyword>
<reference evidence="2 3" key="1">
    <citation type="submission" date="2023-11" db="EMBL/GenBank/DDBJ databases">
        <title>Lentzea sokolovensis, sp. nov., Lentzea kristufkii, sp. nov., and Lentzea miocenensis, sp. nov., rare actinobacteria from Sokolov Coal Basin, Miocene lacustrine sediment, Czech Republic.</title>
        <authorList>
            <person name="Lara A."/>
            <person name="Kotroba L."/>
            <person name="Nouioui I."/>
            <person name="Neumann-Schaal M."/>
            <person name="Mast Y."/>
            <person name="Chronakova A."/>
        </authorList>
    </citation>
    <scope>NUCLEOTIDE SEQUENCE [LARGE SCALE GENOMIC DNA]</scope>
    <source>
        <strain evidence="2 3">BCCO 10_0856</strain>
    </source>
</reference>
<organism evidence="2 3">
    <name type="scientific">Lentzea miocenica</name>
    <dbReference type="NCBI Taxonomy" id="3095431"/>
    <lineage>
        <taxon>Bacteria</taxon>
        <taxon>Bacillati</taxon>
        <taxon>Actinomycetota</taxon>
        <taxon>Actinomycetes</taxon>
        <taxon>Pseudonocardiales</taxon>
        <taxon>Pseudonocardiaceae</taxon>
        <taxon>Lentzea</taxon>
    </lineage>
</organism>
<protein>
    <recommendedName>
        <fullName evidence="4">PEP-CTERM protein-sorting domain-containing protein</fullName>
    </recommendedName>
</protein>
<dbReference type="RefSeq" id="WP_319964374.1">
    <property type="nucleotide sequence ID" value="NZ_JAXAVW010000003.1"/>
</dbReference>
<evidence type="ECO:0000256" key="1">
    <source>
        <dbReference type="SAM" id="Phobius"/>
    </source>
</evidence>
<evidence type="ECO:0000313" key="2">
    <source>
        <dbReference type="EMBL" id="MDX8029365.1"/>
    </source>
</evidence>
<dbReference type="Proteomes" id="UP001285521">
    <property type="component" value="Unassembled WGS sequence"/>
</dbReference>
<proteinExistence type="predicted"/>
<accession>A0ABU4SU41</accession>